<name>A0A2S7XTZ7_9GAMM</name>
<keyword evidence="6" id="KW-1185">Reference proteome</keyword>
<evidence type="ECO:0000256" key="3">
    <source>
        <dbReference type="ARBA" id="ARBA00034247"/>
    </source>
</evidence>
<dbReference type="PANTHER" id="PTHR45138">
    <property type="entry name" value="REGULATORY COMPONENTS OF SENSORY TRANSDUCTION SYSTEM"/>
    <property type="match status" value="1"/>
</dbReference>
<dbReference type="Gene3D" id="3.30.70.270">
    <property type="match status" value="2"/>
</dbReference>
<dbReference type="SUPFAM" id="SSF55073">
    <property type="entry name" value="Nucleotide cyclase"/>
    <property type="match status" value="2"/>
</dbReference>
<dbReference type="PANTHER" id="PTHR45138:SF9">
    <property type="entry name" value="DIGUANYLATE CYCLASE DGCM-RELATED"/>
    <property type="match status" value="1"/>
</dbReference>
<dbReference type="AlphaFoldDB" id="A0A2S7XTZ7"/>
<dbReference type="InterPro" id="IPR043128">
    <property type="entry name" value="Rev_trsase/Diguanyl_cyclase"/>
</dbReference>
<dbReference type="Pfam" id="PF00990">
    <property type="entry name" value="GGDEF"/>
    <property type="match status" value="1"/>
</dbReference>
<evidence type="ECO:0000256" key="2">
    <source>
        <dbReference type="ARBA" id="ARBA00012528"/>
    </source>
</evidence>
<feature type="domain" description="GGDEF" evidence="4">
    <location>
        <begin position="170"/>
        <end position="309"/>
    </location>
</feature>
<dbReference type="GO" id="GO:0005886">
    <property type="term" value="C:plasma membrane"/>
    <property type="evidence" value="ECO:0007669"/>
    <property type="project" value="TreeGrafter"/>
</dbReference>
<dbReference type="PROSITE" id="PS50887">
    <property type="entry name" value="GGDEF"/>
    <property type="match status" value="1"/>
</dbReference>
<dbReference type="CDD" id="cd01949">
    <property type="entry name" value="GGDEF"/>
    <property type="match status" value="1"/>
</dbReference>
<comment type="cofactor">
    <cofactor evidence="1">
        <name>Mg(2+)</name>
        <dbReference type="ChEBI" id="CHEBI:18420"/>
    </cofactor>
</comment>
<dbReference type="InterPro" id="IPR050469">
    <property type="entry name" value="Diguanylate_Cyclase"/>
</dbReference>
<dbReference type="Proteomes" id="UP000239936">
    <property type="component" value="Unassembled WGS sequence"/>
</dbReference>
<comment type="catalytic activity">
    <reaction evidence="3">
        <text>2 GTP = 3',3'-c-di-GMP + 2 diphosphate</text>
        <dbReference type="Rhea" id="RHEA:24898"/>
        <dbReference type="ChEBI" id="CHEBI:33019"/>
        <dbReference type="ChEBI" id="CHEBI:37565"/>
        <dbReference type="ChEBI" id="CHEBI:58805"/>
        <dbReference type="EC" id="2.7.7.65"/>
    </reaction>
</comment>
<dbReference type="GO" id="GO:0052621">
    <property type="term" value="F:diguanylate cyclase activity"/>
    <property type="evidence" value="ECO:0007669"/>
    <property type="project" value="UniProtKB-EC"/>
</dbReference>
<comment type="caution">
    <text evidence="5">The sequence shown here is derived from an EMBL/GenBank/DDBJ whole genome shotgun (WGS) entry which is preliminary data.</text>
</comment>
<gene>
    <name evidence="5" type="ORF">CXB77_03325</name>
</gene>
<dbReference type="FunFam" id="3.30.70.270:FF:000001">
    <property type="entry name" value="Diguanylate cyclase domain protein"/>
    <property type="match status" value="1"/>
</dbReference>
<organism evidence="5 6">
    <name type="scientific">Chromatium okenii</name>
    <dbReference type="NCBI Taxonomy" id="61644"/>
    <lineage>
        <taxon>Bacteria</taxon>
        <taxon>Pseudomonadati</taxon>
        <taxon>Pseudomonadota</taxon>
        <taxon>Gammaproteobacteria</taxon>
        <taxon>Chromatiales</taxon>
        <taxon>Chromatiaceae</taxon>
        <taxon>Chromatium</taxon>
    </lineage>
</organism>
<dbReference type="GO" id="GO:1902201">
    <property type="term" value="P:negative regulation of bacterial-type flagellum-dependent cell motility"/>
    <property type="evidence" value="ECO:0007669"/>
    <property type="project" value="TreeGrafter"/>
</dbReference>
<evidence type="ECO:0000259" key="4">
    <source>
        <dbReference type="PROSITE" id="PS50887"/>
    </source>
</evidence>
<sequence length="365" mass="40144">MNMTSHADMPSLTLVSSVESPLRQPAESSVEPIAFLQAISASLELERVLNTLSRFLYDLVAHSGWEYHHPESGVARAGGKPDRHRLEYALTLNAQTMGTLTLMRGRRFSDHDQQRIESLLGLAGSALSNALQLHLTNQQLERDPLTGLGNRRALAAQGTQWLADSFRYQQPVSLLVMDLDRFKLVNDNFGHPFGDHLLRTIAEVLRSLTRTADLCVRLGGDEFVVLLPRTDLAEATECAERIRRRVNQLALTAPSGEAVQPSISIGVASCRAGMAIRQEQMLSEINDEAAQTHTDLNDARGNARQMRQIVATLLPHPPTAEALTAVAQTGIIPHYGIDLDLLYQRADTALYAAKHAGTNQVMQAH</sequence>
<reference evidence="5 6" key="1">
    <citation type="submission" date="2018-01" db="EMBL/GenBank/DDBJ databases">
        <title>The complete genome sequence of Chromatium okenii LaCa, a purple sulfur bacterium with a turbulent life.</title>
        <authorList>
            <person name="Luedin S.M."/>
            <person name="Liechti N."/>
            <person name="Storelli N."/>
            <person name="Danza F."/>
            <person name="Wittwer M."/>
            <person name="Pothier J.F."/>
            <person name="Tonolla M.A."/>
        </authorList>
    </citation>
    <scope>NUCLEOTIDE SEQUENCE [LARGE SCALE GENOMIC DNA]</scope>
    <source>
        <strain evidence="5 6">LaCa</strain>
    </source>
</reference>
<proteinExistence type="predicted"/>
<dbReference type="EMBL" id="PPGH01000018">
    <property type="protein sequence ID" value="PQJ97214.1"/>
    <property type="molecule type" value="Genomic_DNA"/>
</dbReference>
<dbReference type="SMART" id="SM00267">
    <property type="entry name" value="GGDEF"/>
    <property type="match status" value="1"/>
</dbReference>
<dbReference type="GO" id="GO:0043709">
    <property type="term" value="P:cell adhesion involved in single-species biofilm formation"/>
    <property type="evidence" value="ECO:0007669"/>
    <property type="project" value="TreeGrafter"/>
</dbReference>
<dbReference type="InterPro" id="IPR000160">
    <property type="entry name" value="GGDEF_dom"/>
</dbReference>
<dbReference type="EC" id="2.7.7.65" evidence="2"/>
<dbReference type="NCBIfam" id="TIGR00254">
    <property type="entry name" value="GGDEF"/>
    <property type="match status" value="1"/>
</dbReference>
<accession>A0A2S7XTZ7</accession>
<evidence type="ECO:0000313" key="6">
    <source>
        <dbReference type="Proteomes" id="UP000239936"/>
    </source>
</evidence>
<protein>
    <recommendedName>
        <fullName evidence="2">diguanylate cyclase</fullName>
        <ecNumber evidence="2">2.7.7.65</ecNumber>
    </recommendedName>
</protein>
<evidence type="ECO:0000256" key="1">
    <source>
        <dbReference type="ARBA" id="ARBA00001946"/>
    </source>
</evidence>
<evidence type="ECO:0000313" key="5">
    <source>
        <dbReference type="EMBL" id="PQJ97214.1"/>
    </source>
</evidence>
<dbReference type="InterPro" id="IPR029787">
    <property type="entry name" value="Nucleotide_cyclase"/>
</dbReference>
<dbReference type="OrthoDB" id="9812260at2"/>